<dbReference type="Proteomes" id="UP000326287">
    <property type="component" value="Chromosome"/>
</dbReference>
<name>A0A5P9NGK6_9GAMM</name>
<keyword evidence="3 5" id="KW-0699">rRNA-binding</keyword>
<evidence type="ECO:0000256" key="5">
    <source>
        <dbReference type="HAMAP-Rule" id="MF_00765"/>
    </source>
</evidence>
<dbReference type="CDD" id="cd16331">
    <property type="entry name" value="YjgA-like"/>
    <property type="match status" value="1"/>
</dbReference>
<dbReference type="KEGG" id="halc:EY643_04395"/>
<dbReference type="NCBIfam" id="NF003593">
    <property type="entry name" value="PRK05255.1-1"/>
    <property type="match status" value="1"/>
</dbReference>
<keyword evidence="1 5" id="KW-0963">Cytoplasm</keyword>
<reference evidence="7 8" key="1">
    <citation type="submission" date="2019-02" db="EMBL/GenBank/DDBJ databases">
        <authorList>
            <person name="Li S.-H."/>
        </authorList>
    </citation>
    <scope>NUCLEOTIDE SEQUENCE [LARGE SCALE GENOMIC DNA]</scope>
    <source>
        <strain evidence="7 8">IMCC14385</strain>
    </source>
</reference>
<sequence length="173" mass="19940">MHNESEAPEDEFEEGPSKSEVKRQMLALQALGDKLTRLKDKELARIPIDSERLMEAIIETRNIRSNSARKRHMQYIGKLMRDVDAAAVEAALDALHKPARDANARFHELEELRDEVLEAGVSGVEKVLALWPQADRQQLRQLVLQAQREQKNNKPPAASRKLFRYLRELQEDH</sequence>
<dbReference type="GO" id="GO:0043022">
    <property type="term" value="F:ribosome binding"/>
    <property type="evidence" value="ECO:0007669"/>
    <property type="project" value="UniProtKB-UniRule"/>
</dbReference>
<proteinExistence type="inferred from homology"/>
<dbReference type="PANTHER" id="PTHR38101">
    <property type="entry name" value="UPF0307 PROTEIN YJGA"/>
    <property type="match status" value="1"/>
</dbReference>
<dbReference type="HAMAP" id="MF_00765">
    <property type="entry name" value="DarP"/>
    <property type="match status" value="1"/>
</dbReference>
<evidence type="ECO:0000256" key="2">
    <source>
        <dbReference type="ARBA" id="ARBA00022517"/>
    </source>
</evidence>
<dbReference type="AlphaFoldDB" id="A0A5P9NGK6"/>
<keyword evidence="2 5" id="KW-0690">Ribosome biogenesis</keyword>
<dbReference type="PANTHER" id="PTHR38101:SF1">
    <property type="entry name" value="UPF0307 PROTEIN YJGA"/>
    <property type="match status" value="1"/>
</dbReference>
<comment type="similarity">
    <text evidence="5">Belongs to the DarP family.</text>
</comment>
<dbReference type="GO" id="GO:1902626">
    <property type="term" value="P:assembly of large subunit precursor of preribosome"/>
    <property type="evidence" value="ECO:0007669"/>
    <property type="project" value="UniProtKB-UniRule"/>
</dbReference>
<keyword evidence="8" id="KW-1185">Reference proteome</keyword>
<dbReference type="GO" id="GO:0005829">
    <property type="term" value="C:cytosol"/>
    <property type="evidence" value="ECO:0007669"/>
    <property type="project" value="TreeGrafter"/>
</dbReference>
<feature type="compositionally biased region" description="Acidic residues" evidence="6">
    <location>
        <begin position="1"/>
        <end position="14"/>
    </location>
</feature>
<dbReference type="GO" id="GO:0019843">
    <property type="term" value="F:rRNA binding"/>
    <property type="evidence" value="ECO:0007669"/>
    <property type="project" value="UniProtKB-UniRule"/>
</dbReference>
<comment type="function">
    <text evidence="5">Member of a network of 50S ribosomal subunit biogenesis factors which assembles along the 30S-50S interface, preventing incorrect 23S rRNA structures from forming. Promotes peptidyl transferase center (PTC) maturation.</text>
</comment>
<dbReference type="EMBL" id="CP036422">
    <property type="protein sequence ID" value="QFU74943.1"/>
    <property type="molecule type" value="Genomic_DNA"/>
</dbReference>
<evidence type="ECO:0000313" key="8">
    <source>
        <dbReference type="Proteomes" id="UP000326287"/>
    </source>
</evidence>
<protein>
    <recommendedName>
        <fullName evidence="5">Dual-action ribosomal maturation protein DarP</fullName>
    </recommendedName>
    <alternativeName>
        <fullName evidence="5">Large ribosomal subunit assembly factor DarP</fullName>
    </alternativeName>
</protein>
<dbReference type="Gene3D" id="1.10.60.30">
    <property type="entry name" value="PSPTO4464-like domains"/>
    <property type="match status" value="2"/>
</dbReference>
<dbReference type="InterPro" id="IPR006839">
    <property type="entry name" value="DarP"/>
</dbReference>
<evidence type="ECO:0000256" key="6">
    <source>
        <dbReference type="SAM" id="MobiDB-lite"/>
    </source>
</evidence>
<dbReference type="InterPro" id="IPR023153">
    <property type="entry name" value="DarP_sf"/>
</dbReference>
<evidence type="ECO:0000256" key="4">
    <source>
        <dbReference type="ARBA" id="ARBA00022884"/>
    </source>
</evidence>
<dbReference type="OrthoDB" id="5293604at2"/>
<evidence type="ECO:0000256" key="3">
    <source>
        <dbReference type="ARBA" id="ARBA00022730"/>
    </source>
</evidence>
<dbReference type="PIRSF" id="PIRSF016183">
    <property type="entry name" value="UCP016183"/>
    <property type="match status" value="1"/>
</dbReference>
<keyword evidence="4 5" id="KW-0694">RNA-binding</keyword>
<dbReference type="SUPFAM" id="SSF158710">
    <property type="entry name" value="PSPTO4464-like"/>
    <property type="match status" value="1"/>
</dbReference>
<comment type="subcellular location">
    <subcellularLocation>
        <location evidence="5">Cytoplasm</location>
    </subcellularLocation>
    <text evidence="5">Associates with late stage pre-50S ribosomal subunits.</text>
</comment>
<evidence type="ECO:0000256" key="1">
    <source>
        <dbReference type="ARBA" id="ARBA00022490"/>
    </source>
</evidence>
<dbReference type="Pfam" id="PF04751">
    <property type="entry name" value="DarP"/>
    <property type="match status" value="1"/>
</dbReference>
<organism evidence="7 8">
    <name type="scientific">Halioglobus maricola</name>
    <dbReference type="NCBI Taxonomy" id="2601894"/>
    <lineage>
        <taxon>Bacteria</taxon>
        <taxon>Pseudomonadati</taxon>
        <taxon>Pseudomonadota</taxon>
        <taxon>Gammaproteobacteria</taxon>
        <taxon>Cellvibrionales</taxon>
        <taxon>Halieaceae</taxon>
        <taxon>Halioglobus</taxon>
    </lineage>
</organism>
<evidence type="ECO:0000313" key="7">
    <source>
        <dbReference type="EMBL" id="QFU74943.1"/>
    </source>
</evidence>
<accession>A0A5P9NGK6</accession>
<dbReference type="RefSeq" id="WP_152661050.1">
    <property type="nucleotide sequence ID" value="NZ_CP036422.1"/>
</dbReference>
<feature type="region of interest" description="Disordered" evidence="6">
    <location>
        <begin position="1"/>
        <end position="24"/>
    </location>
</feature>
<gene>
    <name evidence="5" type="primary">darP</name>
    <name evidence="7" type="ORF">EY643_04395</name>
</gene>